<evidence type="ECO:0000313" key="1">
    <source>
        <dbReference type="EMBL" id="QJA47194.1"/>
    </source>
</evidence>
<gene>
    <name evidence="2" type="ORF">MM415B00296_0055</name>
    <name evidence="1" type="ORF">TM448A00615_0033</name>
</gene>
<dbReference type="AlphaFoldDB" id="A0A6H1ZI04"/>
<evidence type="ECO:0000313" key="2">
    <source>
        <dbReference type="EMBL" id="QJA67149.1"/>
    </source>
</evidence>
<protein>
    <submittedName>
        <fullName evidence="1">Uncharacterized protein</fullName>
    </submittedName>
</protein>
<name>A0A6H1ZI04_9ZZZZ</name>
<dbReference type="EMBL" id="MT144034">
    <property type="protein sequence ID" value="QJA47194.1"/>
    <property type="molecule type" value="Genomic_DNA"/>
</dbReference>
<reference evidence="1" key="1">
    <citation type="submission" date="2020-03" db="EMBL/GenBank/DDBJ databases">
        <title>The deep terrestrial virosphere.</title>
        <authorList>
            <person name="Holmfeldt K."/>
            <person name="Nilsson E."/>
            <person name="Simone D."/>
            <person name="Lopez-Fernandez M."/>
            <person name="Wu X."/>
            <person name="de Brujin I."/>
            <person name="Lundin D."/>
            <person name="Andersson A."/>
            <person name="Bertilsson S."/>
            <person name="Dopson M."/>
        </authorList>
    </citation>
    <scope>NUCLEOTIDE SEQUENCE</scope>
    <source>
        <strain evidence="2">MM415B00296</strain>
        <strain evidence="1">TM448A00615</strain>
    </source>
</reference>
<proteinExistence type="predicted"/>
<accession>A0A6H1ZI04</accession>
<dbReference type="EMBL" id="MT141566">
    <property type="protein sequence ID" value="QJA67149.1"/>
    <property type="molecule type" value="Genomic_DNA"/>
</dbReference>
<organism evidence="1">
    <name type="scientific">viral metagenome</name>
    <dbReference type="NCBI Taxonomy" id="1070528"/>
    <lineage>
        <taxon>unclassified sequences</taxon>
        <taxon>metagenomes</taxon>
        <taxon>organismal metagenomes</taxon>
    </lineage>
</organism>
<sequence length="74" mass="8648">MGNTLELQVWADESFGGVRISKIVVVRTNVIQVTMEEDKGQVYFYLAKEENLIDFKNKVLWAYEEYLRNKRSSG</sequence>